<dbReference type="PANTHER" id="PTHR33446:SF14">
    <property type="entry name" value="PROTEIN TONB"/>
    <property type="match status" value="1"/>
</dbReference>
<gene>
    <name evidence="13" type="primary">tonB</name>
    <name evidence="13" type="ORF">GCHA_3118</name>
</gene>
<evidence type="ECO:0000256" key="8">
    <source>
        <dbReference type="ARBA" id="ARBA00022989"/>
    </source>
</evidence>
<accession>A0AAV3V271</accession>
<dbReference type="PRINTS" id="PR01374">
    <property type="entry name" value="TONBPROTEIN"/>
</dbReference>
<dbReference type="InterPro" id="IPR051045">
    <property type="entry name" value="TonB-dependent_transducer"/>
</dbReference>
<dbReference type="NCBIfam" id="TIGR01352">
    <property type="entry name" value="tonB_Cterm"/>
    <property type="match status" value="1"/>
</dbReference>
<dbReference type="InterPro" id="IPR003538">
    <property type="entry name" value="TonB"/>
</dbReference>
<keyword evidence="5 10" id="KW-0997">Cell inner membrane</keyword>
<comment type="subcellular location">
    <subcellularLocation>
        <location evidence="1 10">Cell inner membrane</location>
        <topology evidence="1 10">Single-pass membrane protein</topology>
        <orientation evidence="1 10">Periplasmic side</orientation>
    </subcellularLocation>
</comment>
<dbReference type="EMBL" id="BAEM01000040">
    <property type="protein sequence ID" value="GAC11059.1"/>
    <property type="molecule type" value="Genomic_DNA"/>
</dbReference>
<keyword evidence="8 10" id="KW-1133">Transmembrane helix</keyword>
<dbReference type="Gene3D" id="3.30.2420.10">
    <property type="entry name" value="TonB"/>
    <property type="match status" value="1"/>
</dbReference>
<dbReference type="SUPFAM" id="SSF74653">
    <property type="entry name" value="TolA/TonB C-terminal domain"/>
    <property type="match status" value="1"/>
</dbReference>
<feature type="transmembrane region" description="Helical" evidence="10">
    <location>
        <begin position="20"/>
        <end position="41"/>
    </location>
</feature>
<name>A0AAV3V271_9ALTE</name>
<evidence type="ECO:0000256" key="4">
    <source>
        <dbReference type="ARBA" id="ARBA00022475"/>
    </source>
</evidence>
<comment type="caution">
    <text evidence="13">The sequence shown here is derived from an EMBL/GenBank/DDBJ whole genome shotgun (WGS) entry which is preliminary data.</text>
</comment>
<keyword evidence="9 10" id="KW-0472">Membrane</keyword>
<evidence type="ECO:0000256" key="2">
    <source>
        <dbReference type="ARBA" id="ARBA00006555"/>
    </source>
</evidence>
<dbReference type="AlphaFoldDB" id="A0AAV3V271"/>
<comment type="similarity">
    <text evidence="2 10">Belongs to the TonB family.</text>
</comment>
<evidence type="ECO:0000313" key="14">
    <source>
        <dbReference type="Proteomes" id="UP000006320"/>
    </source>
</evidence>
<dbReference type="GO" id="GO:0015031">
    <property type="term" value="P:protein transport"/>
    <property type="evidence" value="ECO:0007669"/>
    <property type="project" value="UniProtKB-UniRule"/>
</dbReference>
<keyword evidence="10" id="KW-0735">Signal-anchor</keyword>
<evidence type="ECO:0000256" key="1">
    <source>
        <dbReference type="ARBA" id="ARBA00004383"/>
    </source>
</evidence>
<keyword evidence="7 10" id="KW-0653">Protein transport</keyword>
<evidence type="ECO:0000256" key="6">
    <source>
        <dbReference type="ARBA" id="ARBA00022692"/>
    </source>
</evidence>
<evidence type="ECO:0000259" key="12">
    <source>
        <dbReference type="PROSITE" id="PS52015"/>
    </source>
</evidence>
<proteinExistence type="inferred from homology"/>
<keyword evidence="6 10" id="KW-0812">Transmembrane</keyword>
<comment type="function">
    <text evidence="10">Interacts with outer membrane receptor proteins that carry out high-affinity binding and energy dependent uptake into the periplasmic space of specific substrates. It could act to transduce energy from the cytoplasmic membrane to specific energy-requiring processes in the outer membrane, resulting in the release into the periplasm of ligands bound by these outer membrane proteins.</text>
</comment>
<dbReference type="GO" id="GO:0030288">
    <property type="term" value="C:outer membrane-bounded periplasmic space"/>
    <property type="evidence" value="ECO:0007669"/>
    <property type="project" value="InterPro"/>
</dbReference>
<dbReference type="RefSeq" id="WP_007989523.1">
    <property type="nucleotide sequence ID" value="NZ_BAEM01000040.1"/>
</dbReference>
<dbReference type="InterPro" id="IPR037682">
    <property type="entry name" value="TonB_C"/>
</dbReference>
<evidence type="ECO:0000256" key="11">
    <source>
        <dbReference type="SAM" id="MobiDB-lite"/>
    </source>
</evidence>
<feature type="compositionally biased region" description="Basic and acidic residues" evidence="11">
    <location>
        <begin position="90"/>
        <end position="99"/>
    </location>
</feature>
<dbReference type="GO" id="GO:0005886">
    <property type="term" value="C:plasma membrane"/>
    <property type="evidence" value="ECO:0007669"/>
    <property type="project" value="UniProtKB-SubCell"/>
</dbReference>
<dbReference type="Proteomes" id="UP000006320">
    <property type="component" value="Unassembled WGS sequence"/>
</dbReference>
<evidence type="ECO:0000256" key="3">
    <source>
        <dbReference type="ARBA" id="ARBA00022448"/>
    </source>
</evidence>
<dbReference type="PANTHER" id="PTHR33446">
    <property type="entry name" value="PROTEIN TONB-RELATED"/>
    <property type="match status" value="1"/>
</dbReference>
<dbReference type="PROSITE" id="PS52015">
    <property type="entry name" value="TONB_CTD"/>
    <property type="match status" value="1"/>
</dbReference>
<organism evidence="13 14">
    <name type="scientific">Paraglaciecola chathamensis S18K6</name>
    <dbReference type="NCBI Taxonomy" id="1127672"/>
    <lineage>
        <taxon>Bacteria</taxon>
        <taxon>Pseudomonadati</taxon>
        <taxon>Pseudomonadota</taxon>
        <taxon>Gammaproteobacteria</taxon>
        <taxon>Alteromonadales</taxon>
        <taxon>Alteromonadaceae</taxon>
        <taxon>Paraglaciecola</taxon>
    </lineage>
</organism>
<dbReference type="GO" id="GO:0015891">
    <property type="term" value="P:siderophore transport"/>
    <property type="evidence" value="ECO:0007669"/>
    <property type="project" value="InterPro"/>
</dbReference>
<reference evidence="13 14" key="1">
    <citation type="journal article" date="2017" name="Antonie Van Leeuwenhoek">
        <title>Rhizobium rhizosphaerae sp. nov., a novel species isolated from rice rhizosphere.</title>
        <authorList>
            <person name="Zhao J.J."/>
            <person name="Zhang J."/>
            <person name="Zhang R.J."/>
            <person name="Zhang C.W."/>
            <person name="Yin H.Q."/>
            <person name="Zhang X.X."/>
        </authorList>
    </citation>
    <scope>NUCLEOTIDE SEQUENCE [LARGE SCALE GENOMIC DNA]</scope>
    <source>
        <strain evidence="13 14">S18K6</strain>
    </source>
</reference>
<feature type="domain" description="TonB C-terminal" evidence="12">
    <location>
        <begin position="127"/>
        <end position="219"/>
    </location>
</feature>
<evidence type="ECO:0000256" key="7">
    <source>
        <dbReference type="ARBA" id="ARBA00022927"/>
    </source>
</evidence>
<keyword evidence="3 10" id="KW-0813">Transport</keyword>
<feature type="region of interest" description="Disordered" evidence="11">
    <location>
        <begin position="75"/>
        <end position="99"/>
    </location>
</feature>
<dbReference type="GO" id="GO:0055085">
    <property type="term" value="P:transmembrane transport"/>
    <property type="evidence" value="ECO:0007669"/>
    <property type="project" value="InterPro"/>
</dbReference>
<evidence type="ECO:0000256" key="5">
    <source>
        <dbReference type="ARBA" id="ARBA00022519"/>
    </source>
</evidence>
<dbReference type="Pfam" id="PF03544">
    <property type="entry name" value="TonB_C"/>
    <property type="match status" value="1"/>
</dbReference>
<evidence type="ECO:0000313" key="13">
    <source>
        <dbReference type="EMBL" id="GAC11059.1"/>
    </source>
</evidence>
<dbReference type="InterPro" id="IPR006260">
    <property type="entry name" value="TonB/TolA_C"/>
</dbReference>
<protein>
    <recommendedName>
        <fullName evidence="10">Protein TonB</fullName>
    </recommendedName>
</protein>
<keyword evidence="4 10" id="KW-1003">Cell membrane</keyword>
<evidence type="ECO:0000256" key="9">
    <source>
        <dbReference type="ARBA" id="ARBA00023136"/>
    </source>
</evidence>
<sequence>MQTPIDLASTPALYFNGQAIVRTTGTILLAASVTFGLFVAMQKLIENNQSSTSPEPALPTITLFQNMDDSKVVEKPKPLPKPKPVPIPKEQVKPQEEAPDKSVLLSKYVPDITIASPSDPVGTQITLNEGEARPVVRIEPKYPAQAARDGVEGWVKLRFSIGTRGQVLNIDVLEAQPKRTFDREAKRALGKWKYKPQVVGGKPQQQDGITVVLDFKLSQ</sequence>
<dbReference type="GO" id="GO:0031992">
    <property type="term" value="F:energy transducer activity"/>
    <property type="evidence" value="ECO:0007669"/>
    <property type="project" value="InterPro"/>
</dbReference>
<evidence type="ECO:0000256" key="10">
    <source>
        <dbReference type="RuleBase" id="RU362123"/>
    </source>
</evidence>